<dbReference type="InterPro" id="IPR008965">
    <property type="entry name" value="CBM2/CBM3_carb-bd_dom_sf"/>
</dbReference>
<evidence type="ECO:0000256" key="4">
    <source>
        <dbReference type="SAM" id="SignalP"/>
    </source>
</evidence>
<evidence type="ECO:0000313" key="6">
    <source>
        <dbReference type="EMBL" id="MBB4950431.1"/>
    </source>
</evidence>
<keyword evidence="2" id="KW-0624">Polysaccharide degradation</keyword>
<dbReference type="InterPro" id="IPR011050">
    <property type="entry name" value="Pectin_lyase_fold/virulence"/>
</dbReference>
<name>A0A7W7WKH4_9ACTN</name>
<dbReference type="PROSITE" id="PS51173">
    <property type="entry name" value="CBM2"/>
    <property type="match status" value="1"/>
</dbReference>
<evidence type="ECO:0000259" key="5">
    <source>
        <dbReference type="PROSITE" id="PS51173"/>
    </source>
</evidence>
<keyword evidence="1 4" id="KW-0732">Signal</keyword>
<feature type="chain" id="PRO_5039678079" description="CBM2 domain-containing protein" evidence="4">
    <location>
        <begin position="24"/>
        <end position="1121"/>
    </location>
</feature>
<dbReference type="GO" id="GO:0000272">
    <property type="term" value="P:polysaccharide catabolic process"/>
    <property type="evidence" value="ECO:0007669"/>
    <property type="project" value="UniProtKB-KW"/>
</dbReference>
<feature type="compositionally biased region" description="Pro residues" evidence="3">
    <location>
        <begin position="786"/>
        <end position="798"/>
    </location>
</feature>
<evidence type="ECO:0000256" key="2">
    <source>
        <dbReference type="ARBA" id="ARBA00023326"/>
    </source>
</evidence>
<evidence type="ECO:0000256" key="1">
    <source>
        <dbReference type="ARBA" id="ARBA00022729"/>
    </source>
</evidence>
<proteinExistence type="predicted"/>
<evidence type="ECO:0000313" key="7">
    <source>
        <dbReference type="Proteomes" id="UP000573327"/>
    </source>
</evidence>
<accession>A0A7W7WKH4</accession>
<feature type="domain" description="CBM2" evidence="5">
    <location>
        <begin position="666"/>
        <end position="773"/>
    </location>
</feature>
<feature type="region of interest" description="Disordered" evidence="3">
    <location>
        <begin position="774"/>
        <end position="798"/>
    </location>
</feature>
<dbReference type="InterPro" id="IPR001919">
    <property type="entry name" value="CBD2"/>
</dbReference>
<keyword evidence="7" id="KW-1185">Reference proteome</keyword>
<dbReference type="SUPFAM" id="SSF49384">
    <property type="entry name" value="Carbohydrate-binding domain"/>
    <property type="match status" value="1"/>
</dbReference>
<dbReference type="RefSeq" id="WP_221503728.1">
    <property type="nucleotide sequence ID" value="NZ_JACHJR010000001.1"/>
</dbReference>
<dbReference type="Gene3D" id="2.160.20.10">
    <property type="entry name" value="Single-stranded right-handed beta-helix, Pectin lyase-like"/>
    <property type="match status" value="2"/>
</dbReference>
<feature type="signal peptide" evidence="4">
    <location>
        <begin position="1"/>
        <end position="23"/>
    </location>
</feature>
<feature type="compositionally biased region" description="Low complexity" evidence="3">
    <location>
        <begin position="776"/>
        <end position="785"/>
    </location>
</feature>
<sequence>MSTRKLVALACAATVLLAAGGLAVEANGVAPNGVQEQAVGSLDLSKANRRAPVAGLYDWSKAGYRGGADLPGAADTNPDAACQITPAELAAQFGVRPDDGVDDSAGLQSAIDQIRTTCSPSAGYGKLSLITLPAGVLQVSRQLGVDADYLTIRGAGSGAGGSRIVFRPDADTRYDALTPDGSDWDEDGMTSGSAKGGWIWPGRGLFRVQSRGVHSAYASEYAAAPANRKDLFEGTVNVHWKAGLKLREKTGGAGFAARTGDTVVPLASSGALTDFRVGGLVNIRAANSLKFYAQQDIQPADGTLQNIHMRQQIFTVTAVDTANRTLTLDKPLEYDVPVTSTSDGSAAIDGAVYDSKAAPIVDPVLGVGFENFALTQDMPNLSQADAVHNYGNMSPADEIHGIVFKWAANSWVRGIRTEMTGSHPIVTEEAYHLQIVNNQLDGSWNKGKGGNGYFRGSRVWDSLYAGNTSRNLRHFTFQWSASGNVVIGNDFDSDINLHGGWERNNLIELNTVTVPYEHRSANCRSNCGEEGGGGTDASTWFPVWWGAGKKAVKWSGSSGPRNVFFHNTMTKQVAAGAAYTPYYADQQRIYQFGWSGTAWQHLDAGGVPIPDWAGREQLDYSGGHGVDATRTDGGASLFLKSVGGGTPSPSSSASPSPSPSPSPSSSPTAAGCLSARTVKGSSWSNGYGMDVFVKNNCATKSVSWTVEFDLPAGTTVASSWSSVRTQSGQHYKFGNVSYNGAIAPGQEESFGFNAAGLGLPLSCTVNGAPCGGGSTTPGPTATPTVTPSPTPTPTTPPGPVVDVSTAAQLSGALAAAVPGQTIRLAPGEYHGAFATTRPGTAAQRITLTGPRTAVLVNDGPSGDAPACPEPTAGWDPGYGLWLAGAPYWNLAGFTVKDSKKGVVLDSSHHVTVDGVYVHHVEEEGVHFRRSSADGVIRNSVIEYTGLVQPGYGEGVYLGSAGSNWGCHGNTGGADRSDRVLVENNRIGPYIAAEPIDVKEGTYAGIIRGNTFDGRGISGENSADSWIDVKGIDYLIEGNAGSFAAPGTFANGYETHNPGSTPSFPNGCGNVWRNNTSDLGGVGAYAVKITSPSSCSARPNVVYASNTVTRAVSGLTNVPVTP</sequence>
<dbReference type="InterPro" id="IPR012291">
    <property type="entry name" value="CBM2_carb-bd_dom_sf"/>
</dbReference>
<dbReference type="GO" id="GO:0004553">
    <property type="term" value="F:hydrolase activity, hydrolyzing O-glycosyl compounds"/>
    <property type="evidence" value="ECO:0007669"/>
    <property type="project" value="InterPro"/>
</dbReference>
<feature type="region of interest" description="Disordered" evidence="3">
    <location>
        <begin position="637"/>
        <end position="671"/>
    </location>
</feature>
<dbReference type="SUPFAM" id="SSF51126">
    <property type="entry name" value="Pectin lyase-like"/>
    <property type="match status" value="2"/>
</dbReference>
<evidence type="ECO:0000256" key="3">
    <source>
        <dbReference type="SAM" id="MobiDB-lite"/>
    </source>
</evidence>
<protein>
    <recommendedName>
        <fullName evidence="5">CBM2 domain-containing protein</fullName>
    </recommendedName>
</protein>
<keyword evidence="2" id="KW-0119">Carbohydrate metabolism</keyword>
<dbReference type="AlphaFoldDB" id="A0A7W7WKH4"/>
<dbReference type="GO" id="GO:0030247">
    <property type="term" value="F:polysaccharide binding"/>
    <property type="evidence" value="ECO:0007669"/>
    <property type="project" value="UniProtKB-UniRule"/>
</dbReference>
<dbReference type="SMART" id="SM00637">
    <property type="entry name" value="CBD_II"/>
    <property type="match status" value="1"/>
</dbReference>
<dbReference type="InterPro" id="IPR012334">
    <property type="entry name" value="Pectin_lyas_fold"/>
</dbReference>
<gene>
    <name evidence="6" type="ORF">F4556_005966</name>
</gene>
<reference evidence="6 7" key="1">
    <citation type="submission" date="2020-08" db="EMBL/GenBank/DDBJ databases">
        <title>Sequencing the genomes of 1000 actinobacteria strains.</title>
        <authorList>
            <person name="Klenk H.-P."/>
        </authorList>
    </citation>
    <scope>NUCLEOTIDE SEQUENCE [LARGE SCALE GENOMIC DNA]</scope>
    <source>
        <strain evidence="6 7">DSM 44786</strain>
    </source>
</reference>
<organism evidence="6 7">
    <name type="scientific">Kitasatospora gansuensis</name>
    <dbReference type="NCBI Taxonomy" id="258050"/>
    <lineage>
        <taxon>Bacteria</taxon>
        <taxon>Bacillati</taxon>
        <taxon>Actinomycetota</taxon>
        <taxon>Actinomycetes</taxon>
        <taxon>Kitasatosporales</taxon>
        <taxon>Streptomycetaceae</taxon>
        <taxon>Kitasatospora</taxon>
    </lineage>
</organism>
<comment type="caution">
    <text evidence="6">The sequence shown here is derived from an EMBL/GenBank/DDBJ whole genome shotgun (WGS) entry which is preliminary data.</text>
</comment>
<dbReference type="Proteomes" id="UP000573327">
    <property type="component" value="Unassembled WGS sequence"/>
</dbReference>
<dbReference type="Pfam" id="PF00553">
    <property type="entry name" value="CBM_2"/>
    <property type="match status" value="1"/>
</dbReference>
<dbReference type="EMBL" id="JACHJR010000001">
    <property type="protein sequence ID" value="MBB4950431.1"/>
    <property type="molecule type" value="Genomic_DNA"/>
</dbReference>
<dbReference type="Gene3D" id="2.60.40.290">
    <property type="match status" value="1"/>
</dbReference>